<keyword evidence="3" id="KW-1185">Reference proteome</keyword>
<proteinExistence type="predicted"/>
<dbReference type="Proteomes" id="UP001227126">
    <property type="component" value="Unassembled WGS sequence"/>
</dbReference>
<evidence type="ECO:0000313" key="2">
    <source>
        <dbReference type="EMBL" id="MDK3072120.1"/>
    </source>
</evidence>
<reference evidence="2 3" key="1">
    <citation type="submission" date="2023-05" db="EMBL/GenBank/DDBJ databases">
        <title>Sedimentitalea sp. nov. JM2-8.</title>
        <authorList>
            <person name="Huang J."/>
        </authorList>
    </citation>
    <scope>NUCLEOTIDE SEQUENCE [LARGE SCALE GENOMIC DNA]</scope>
    <source>
        <strain evidence="2 3">JM2-8</strain>
    </source>
</reference>
<evidence type="ECO:0008006" key="4">
    <source>
        <dbReference type="Google" id="ProtNLM"/>
    </source>
</evidence>
<accession>A0ABT7FAJ6</accession>
<comment type="caution">
    <text evidence="2">The sequence shown here is derived from an EMBL/GenBank/DDBJ whole genome shotgun (WGS) entry which is preliminary data.</text>
</comment>
<dbReference type="EMBL" id="JASNJE010000003">
    <property type="protein sequence ID" value="MDK3072120.1"/>
    <property type="molecule type" value="Genomic_DNA"/>
</dbReference>
<evidence type="ECO:0000256" key="1">
    <source>
        <dbReference type="SAM" id="Phobius"/>
    </source>
</evidence>
<keyword evidence="1" id="KW-0472">Membrane</keyword>
<sequence length="48" mass="5068">MPAIWAPRGRGAVSYSVEGFLNGASVGIDAWTVPLLGGLAALRRKRKT</sequence>
<keyword evidence="1" id="KW-0812">Transmembrane</keyword>
<organism evidence="2 3">
    <name type="scientific">Sedimentitalea xiamensis</name>
    <dbReference type="NCBI Taxonomy" id="3050037"/>
    <lineage>
        <taxon>Bacteria</taxon>
        <taxon>Pseudomonadati</taxon>
        <taxon>Pseudomonadota</taxon>
        <taxon>Alphaproteobacteria</taxon>
        <taxon>Rhodobacterales</taxon>
        <taxon>Paracoccaceae</taxon>
        <taxon>Sedimentitalea</taxon>
    </lineage>
</organism>
<name>A0ABT7FAJ6_9RHOB</name>
<feature type="transmembrane region" description="Helical" evidence="1">
    <location>
        <begin position="20"/>
        <end position="42"/>
    </location>
</feature>
<gene>
    <name evidence="2" type="ORF">QO034_03270</name>
</gene>
<keyword evidence="1" id="KW-1133">Transmembrane helix</keyword>
<protein>
    <recommendedName>
        <fullName evidence="4">VPEID-CTERM protein sorting domain-containing protein</fullName>
    </recommendedName>
</protein>
<evidence type="ECO:0000313" key="3">
    <source>
        <dbReference type="Proteomes" id="UP001227126"/>
    </source>
</evidence>